<dbReference type="Proteomes" id="UP000823603">
    <property type="component" value="Unassembled WGS sequence"/>
</dbReference>
<evidence type="ECO:0000259" key="3">
    <source>
        <dbReference type="PROSITE" id="PS50968"/>
    </source>
</evidence>
<dbReference type="AlphaFoldDB" id="A0A9D9NFS8"/>
<dbReference type="PANTHER" id="PTHR45266:SF3">
    <property type="entry name" value="OXALOACETATE DECARBOXYLASE ALPHA CHAIN"/>
    <property type="match status" value="1"/>
</dbReference>
<gene>
    <name evidence="4" type="ORF">IAB82_08645</name>
</gene>
<comment type="caution">
    <text evidence="4">The sequence shown here is derived from an EMBL/GenBank/DDBJ whole genome shotgun (WGS) entry which is preliminary data.</text>
</comment>
<keyword evidence="1" id="KW-0092">Biotin</keyword>
<dbReference type="EMBL" id="JADIMB010000128">
    <property type="protein sequence ID" value="MBO8471844.1"/>
    <property type="molecule type" value="Genomic_DNA"/>
</dbReference>
<evidence type="ECO:0000256" key="2">
    <source>
        <dbReference type="SAM" id="MobiDB-lite"/>
    </source>
</evidence>
<dbReference type="Pfam" id="PF00364">
    <property type="entry name" value="Biotin_lipoyl"/>
    <property type="match status" value="1"/>
</dbReference>
<evidence type="ECO:0000313" key="5">
    <source>
        <dbReference type="Proteomes" id="UP000823603"/>
    </source>
</evidence>
<reference evidence="4" key="2">
    <citation type="journal article" date="2021" name="PeerJ">
        <title>Extensive microbial diversity within the chicken gut microbiome revealed by metagenomics and culture.</title>
        <authorList>
            <person name="Gilroy R."/>
            <person name="Ravi A."/>
            <person name="Getino M."/>
            <person name="Pursley I."/>
            <person name="Horton D.L."/>
            <person name="Alikhan N.F."/>
            <person name="Baker D."/>
            <person name="Gharbi K."/>
            <person name="Hall N."/>
            <person name="Watson M."/>
            <person name="Adriaenssens E.M."/>
            <person name="Foster-Nyarko E."/>
            <person name="Jarju S."/>
            <person name="Secka A."/>
            <person name="Antonio M."/>
            <person name="Oren A."/>
            <person name="Chaudhuri R.R."/>
            <person name="La Ragione R."/>
            <person name="Hildebrand F."/>
            <person name="Pallen M.J."/>
        </authorList>
    </citation>
    <scope>NUCLEOTIDE SEQUENCE</scope>
    <source>
        <strain evidence="4">B2-22910</strain>
    </source>
</reference>
<reference evidence="4" key="1">
    <citation type="submission" date="2020-10" db="EMBL/GenBank/DDBJ databases">
        <authorList>
            <person name="Gilroy R."/>
        </authorList>
    </citation>
    <scope>NUCLEOTIDE SEQUENCE</scope>
    <source>
        <strain evidence="4">B2-22910</strain>
    </source>
</reference>
<dbReference type="InterPro" id="IPR000089">
    <property type="entry name" value="Biotin_lipoyl"/>
</dbReference>
<dbReference type="InterPro" id="IPR011053">
    <property type="entry name" value="Single_hybrid_motif"/>
</dbReference>
<name>A0A9D9NFS8_9BACT</name>
<dbReference type="CDD" id="cd06850">
    <property type="entry name" value="biotinyl_domain"/>
    <property type="match status" value="1"/>
</dbReference>
<proteinExistence type="predicted"/>
<dbReference type="PANTHER" id="PTHR45266">
    <property type="entry name" value="OXALOACETATE DECARBOXYLASE ALPHA CHAIN"/>
    <property type="match status" value="1"/>
</dbReference>
<dbReference type="SUPFAM" id="SSF51230">
    <property type="entry name" value="Single hybrid motif"/>
    <property type="match status" value="1"/>
</dbReference>
<evidence type="ECO:0000313" key="4">
    <source>
        <dbReference type="EMBL" id="MBO8471844.1"/>
    </source>
</evidence>
<accession>A0A9D9NFS8</accession>
<organism evidence="4 5">
    <name type="scientific">Candidatus Cryptobacteroides faecavium</name>
    <dbReference type="NCBI Taxonomy" id="2840762"/>
    <lineage>
        <taxon>Bacteria</taxon>
        <taxon>Pseudomonadati</taxon>
        <taxon>Bacteroidota</taxon>
        <taxon>Bacteroidia</taxon>
        <taxon>Bacteroidales</taxon>
        <taxon>Candidatus Cryptobacteroides</taxon>
    </lineage>
</organism>
<dbReference type="Gene3D" id="2.40.50.100">
    <property type="match status" value="1"/>
</dbReference>
<dbReference type="InterPro" id="IPR001882">
    <property type="entry name" value="Biotin_BS"/>
</dbReference>
<feature type="domain" description="Lipoyl-binding" evidence="3">
    <location>
        <begin position="80"/>
        <end position="155"/>
    </location>
</feature>
<protein>
    <submittedName>
        <fullName evidence="4">Biotin/lipoyl-binding protein</fullName>
    </submittedName>
</protein>
<sequence>MKQYNFKINGNEYNVTINSVEGNVADVTVVASYKVELGTGSGIQVQPVQAPAAQPVQTAAPAPAAAPAQAPAPAPAQAAPAASGAGKAVTSPLPGVIVEISVKVGDAVKAGQQVAVLEAMKMENAIEADHAGTVTAIHVNKGDSVLEGVPIVTIA</sequence>
<dbReference type="PROSITE" id="PS50968">
    <property type="entry name" value="BIOTINYL_LIPOYL"/>
    <property type="match status" value="1"/>
</dbReference>
<feature type="region of interest" description="Disordered" evidence="2">
    <location>
        <begin position="59"/>
        <end position="79"/>
    </location>
</feature>
<dbReference type="PROSITE" id="PS00188">
    <property type="entry name" value="BIOTIN"/>
    <property type="match status" value="1"/>
</dbReference>
<dbReference type="FunFam" id="2.40.50.100:FF:000003">
    <property type="entry name" value="Acetyl-CoA carboxylase biotin carboxyl carrier protein"/>
    <property type="match status" value="1"/>
</dbReference>
<dbReference type="InterPro" id="IPR050709">
    <property type="entry name" value="Biotin_Carboxyl_Carrier/Decarb"/>
</dbReference>
<evidence type="ECO:0000256" key="1">
    <source>
        <dbReference type="ARBA" id="ARBA00023267"/>
    </source>
</evidence>